<evidence type="ECO:0000259" key="1">
    <source>
        <dbReference type="Pfam" id="PF00535"/>
    </source>
</evidence>
<evidence type="ECO:0000313" key="2">
    <source>
        <dbReference type="EMBL" id="NMG18061.1"/>
    </source>
</evidence>
<feature type="domain" description="Glycosyltransferase 2-like" evidence="1">
    <location>
        <begin position="5"/>
        <end position="131"/>
    </location>
</feature>
<dbReference type="EMBL" id="QMEB01000003">
    <property type="protein sequence ID" value="NMG18061.1"/>
    <property type="molecule type" value="Genomic_DNA"/>
</dbReference>
<dbReference type="PANTHER" id="PTHR43685:SF2">
    <property type="entry name" value="GLYCOSYLTRANSFERASE 2-LIKE DOMAIN-CONTAINING PROTEIN"/>
    <property type="match status" value="1"/>
</dbReference>
<protein>
    <submittedName>
        <fullName evidence="2">Glycosyl transferase family 2</fullName>
    </submittedName>
</protein>
<gene>
    <name evidence="2" type="ORF">DP116_00845</name>
</gene>
<organism evidence="2 3">
    <name type="scientific">Brasilonema bromeliae SPC951</name>
    <dbReference type="NCBI Taxonomy" id="385972"/>
    <lineage>
        <taxon>Bacteria</taxon>
        <taxon>Bacillati</taxon>
        <taxon>Cyanobacteriota</taxon>
        <taxon>Cyanophyceae</taxon>
        <taxon>Nostocales</taxon>
        <taxon>Scytonemataceae</taxon>
        <taxon>Brasilonema</taxon>
        <taxon>Bromeliae group (in: Brasilonema)</taxon>
    </lineage>
</organism>
<keyword evidence="2" id="KW-0808">Transferase</keyword>
<dbReference type="Gene3D" id="3.90.550.10">
    <property type="entry name" value="Spore Coat Polysaccharide Biosynthesis Protein SpsA, Chain A"/>
    <property type="match status" value="1"/>
</dbReference>
<accession>A0ABX1P2V9</accession>
<dbReference type="Proteomes" id="UP000718564">
    <property type="component" value="Unassembled WGS sequence"/>
</dbReference>
<dbReference type="InterPro" id="IPR001173">
    <property type="entry name" value="Glyco_trans_2-like"/>
</dbReference>
<proteinExistence type="predicted"/>
<dbReference type="InterPro" id="IPR029044">
    <property type="entry name" value="Nucleotide-diphossugar_trans"/>
</dbReference>
<dbReference type="InterPro" id="IPR050834">
    <property type="entry name" value="Glycosyltransf_2"/>
</dbReference>
<keyword evidence="3" id="KW-1185">Reference proteome</keyword>
<comment type="caution">
    <text evidence="2">The sequence shown here is derived from an EMBL/GenBank/DDBJ whole genome shotgun (WGS) entry which is preliminary data.</text>
</comment>
<reference evidence="2 3" key="1">
    <citation type="submission" date="2018-06" db="EMBL/GenBank/DDBJ databases">
        <title>Comparative genomics of Brasilonema spp. strains.</title>
        <authorList>
            <person name="Alvarenga D.O."/>
            <person name="Fiore M.F."/>
            <person name="Varani A.M."/>
        </authorList>
    </citation>
    <scope>NUCLEOTIDE SEQUENCE [LARGE SCALE GENOMIC DNA]</scope>
    <source>
        <strain evidence="2 3">SPC951</strain>
    </source>
</reference>
<dbReference type="Pfam" id="PF00535">
    <property type="entry name" value="Glycos_transf_2"/>
    <property type="match status" value="1"/>
</dbReference>
<dbReference type="SUPFAM" id="SSF53448">
    <property type="entry name" value="Nucleotide-diphospho-sugar transferases"/>
    <property type="match status" value="1"/>
</dbReference>
<dbReference type="RefSeq" id="WP_169153355.1">
    <property type="nucleotide sequence ID" value="NZ_CAWPJE010000227.1"/>
</dbReference>
<dbReference type="GO" id="GO:0016740">
    <property type="term" value="F:transferase activity"/>
    <property type="evidence" value="ECO:0007669"/>
    <property type="project" value="UniProtKB-KW"/>
</dbReference>
<dbReference type="PANTHER" id="PTHR43685">
    <property type="entry name" value="GLYCOSYLTRANSFERASE"/>
    <property type="match status" value="1"/>
</dbReference>
<name>A0ABX1P2V9_9CYAN</name>
<sequence>MPKVSVCIPTFNRVNLLPFAIESVLQQTYQDFELIVCDDGSQDETAKLMSQYTDSRIKYIRHQQNIGKSNNMRSGFDAATGEYFIKFDDDDRLTSDFLSRTTAILDKNPNIDFVGTDHWVIDINNIRDDTKTQENSRRWGRANLPEGVVDNLQEVVFVNQSFQIGATLFRRSTLQELGFMQPNWQNCEDNDLFVRLALAGKKGYYLPELLMEYRFHAQQQGIDRAIPYLSDKLRYLESYQFEFEKLEKIRQQRLTETQLLLGLRLIEKGETQKGRKLVLAGKSFSPAKAWTGLGLSLLPVRLRSLVFDLVRRVKG</sequence>
<evidence type="ECO:0000313" key="3">
    <source>
        <dbReference type="Proteomes" id="UP000718564"/>
    </source>
</evidence>